<name>A0A154BLP6_ANASB</name>
<keyword evidence="7" id="KW-0029">Amino-acid transport</keyword>
<dbReference type="GO" id="GO:0005524">
    <property type="term" value="F:ATP binding"/>
    <property type="evidence" value="ECO:0007669"/>
    <property type="project" value="UniProtKB-KW"/>
</dbReference>
<keyword evidence="11" id="KW-1185">Reference proteome</keyword>
<dbReference type="RefSeq" id="WP_066245973.1">
    <property type="nucleotide sequence ID" value="NZ_LSGP01000028.1"/>
</dbReference>
<dbReference type="STRING" id="1794912.AXX12_16460"/>
<dbReference type="InterPro" id="IPR003593">
    <property type="entry name" value="AAA+_ATPase"/>
</dbReference>
<dbReference type="FunFam" id="3.40.50.300:FF:000056">
    <property type="entry name" value="Cell division ATP-binding protein FtsE"/>
    <property type="match status" value="1"/>
</dbReference>
<dbReference type="AlphaFoldDB" id="A0A154BLP6"/>
<dbReference type="SMART" id="SM00382">
    <property type="entry name" value="AAA"/>
    <property type="match status" value="1"/>
</dbReference>
<accession>A0A154BLP6</accession>
<sequence>MISITHLKKSFAKQIVLNDINLQIGKGKIYGLVGRSGAGKSTLLRCINGLESYDEGSLTVDGIEVSSLSAKAAREFKRDIGMIFQQFSLLSRMNVYENIALPMKCWKYNKAHIDRKVKELVELVGIPDKINAFPAELSGGQKQRVAIARALSMNPRILLCDEATSALDPQTANSIIALLDAINKQLGITIVVVTHQMSVLRRSCEEISILENGEIAESGSVEEIFLRQPKALINLIGRKDQILPHKGVNIKITLSQEVAQKPLITEMARNLQTDFLIMGWEMERFRDGMLGSITINVTDADCTRVTEFLNAHQVPWKLLLPLEYADQALPEEED</sequence>
<dbReference type="EMBL" id="LSGP01000028">
    <property type="protein sequence ID" value="KYZ74842.1"/>
    <property type="molecule type" value="Genomic_DNA"/>
</dbReference>
<evidence type="ECO:0000259" key="9">
    <source>
        <dbReference type="PROSITE" id="PS50893"/>
    </source>
</evidence>
<dbReference type="PANTHER" id="PTHR43166:SF30">
    <property type="entry name" value="METHIONINE IMPORT ATP-BINDING PROTEIN METN"/>
    <property type="match status" value="1"/>
</dbReference>
<dbReference type="PROSITE" id="PS00211">
    <property type="entry name" value="ABC_TRANSPORTER_1"/>
    <property type="match status" value="1"/>
</dbReference>
<evidence type="ECO:0000256" key="4">
    <source>
        <dbReference type="ARBA" id="ARBA00022741"/>
    </source>
</evidence>
<evidence type="ECO:0000313" key="11">
    <source>
        <dbReference type="Proteomes" id="UP000076268"/>
    </source>
</evidence>
<evidence type="ECO:0000256" key="6">
    <source>
        <dbReference type="ARBA" id="ARBA00022967"/>
    </source>
</evidence>
<dbReference type="InterPro" id="IPR003439">
    <property type="entry name" value="ABC_transporter-like_ATP-bd"/>
</dbReference>
<keyword evidence="3" id="KW-1003">Cell membrane</keyword>
<feature type="domain" description="ABC transporter" evidence="9">
    <location>
        <begin position="2"/>
        <end position="237"/>
    </location>
</feature>
<keyword evidence="8" id="KW-0472">Membrane</keyword>
<dbReference type="SUPFAM" id="SSF52540">
    <property type="entry name" value="P-loop containing nucleoside triphosphate hydrolases"/>
    <property type="match status" value="1"/>
</dbReference>
<dbReference type="InterPro" id="IPR045865">
    <property type="entry name" value="ACT-like_dom_sf"/>
</dbReference>
<evidence type="ECO:0000256" key="5">
    <source>
        <dbReference type="ARBA" id="ARBA00022840"/>
    </source>
</evidence>
<evidence type="ECO:0000256" key="7">
    <source>
        <dbReference type="ARBA" id="ARBA00022970"/>
    </source>
</evidence>
<evidence type="ECO:0000256" key="1">
    <source>
        <dbReference type="ARBA" id="ARBA00005417"/>
    </source>
</evidence>
<organism evidence="10 11">
    <name type="scientific">Anaerosporomusa subterranea</name>
    <dbReference type="NCBI Taxonomy" id="1794912"/>
    <lineage>
        <taxon>Bacteria</taxon>
        <taxon>Bacillati</taxon>
        <taxon>Bacillota</taxon>
        <taxon>Negativicutes</taxon>
        <taxon>Acetonemataceae</taxon>
        <taxon>Anaerosporomusa</taxon>
    </lineage>
</organism>
<dbReference type="GO" id="GO:0006865">
    <property type="term" value="P:amino acid transport"/>
    <property type="evidence" value="ECO:0007669"/>
    <property type="project" value="UniProtKB-KW"/>
</dbReference>
<evidence type="ECO:0000256" key="8">
    <source>
        <dbReference type="ARBA" id="ARBA00023136"/>
    </source>
</evidence>
<keyword evidence="5 10" id="KW-0067">ATP-binding</keyword>
<keyword evidence="2" id="KW-0813">Transport</keyword>
<dbReference type="Proteomes" id="UP000076268">
    <property type="component" value="Unassembled WGS sequence"/>
</dbReference>
<dbReference type="Pfam" id="PF09383">
    <property type="entry name" value="NIL"/>
    <property type="match status" value="1"/>
</dbReference>
<gene>
    <name evidence="10" type="ORF">AXX12_16460</name>
</gene>
<evidence type="ECO:0000256" key="2">
    <source>
        <dbReference type="ARBA" id="ARBA00022448"/>
    </source>
</evidence>
<dbReference type="InterPro" id="IPR017871">
    <property type="entry name" value="ABC_transporter-like_CS"/>
</dbReference>
<keyword evidence="4" id="KW-0547">Nucleotide-binding</keyword>
<proteinExistence type="inferred from homology"/>
<evidence type="ECO:0000313" key="10">
    <source>
        <dbReference type="EMBL" id="KYZ74842.1"/>
    </source>
</evidence>
<reference evidence="10 11" key="1">
    <citation type="submission" date="2016-02" db="EMBL/GenBank/DDBJ databases">
        <title>Anaerosporomusa subterraneum gen. nov., sp. nov., a spore-forming obligate anaerobe isolated from saprolite.</title>
        <authorList>
            <person name="Choi J.K."/>
            <person name="Shah M."/>
            <person name="Yee N."/>
        </authorList>
    </citation>
    <scope>NUCLEOTIDE SEQUENCE [LARGE SCALE GENOMIC DNA]</scope>
    <source>
        <strain evidence="10 11">RU4</strain>
    </source>
</reference>
<dbReference type="GO" id="GO:0016887">
    <property type="term" value="F:ATP hydrolysis activity"/>
    <property type="evidence" value="ECO:0007669"/>
    <property type="project" value="InterPro"/>
</dbReference>
<dbReference type="Gene3D" id="3.40.50.300">
    <property type="entry name" value="P-loop containing nucleotide triphosphate hydrolases"/>
    <property type="match status" value="1"/>
</dbReference>
<comment type="caution">
    <text evidence="10">The sequence shown here is derived from an EMBL/GenBank/DDBJ whole genome shotgun (WGS) entry which is preliminary data.</text>
</comment>
<dbReference type="OrthoDB" id="9804199at2"/>
<dbReference type="Gene3D" id="3.30.70.260">
    <property type="match status" value="1"/>
</dbReference>
<dbReference type="InterPro" id="IPR027417">
    <property type="entry name" value="P-loop_NTPase"/>
</dbReference>
<dbReference type="PANTHER" id="PTHR43166">
    <property type="entry name" value="AMINO ACID IMPORT ATP-BINDING PROTEIN"/>
    <property type="match status" value="1"/>
</dbReference>
<dbReference type="PROSITE" id="PS50893">
    <property type="entry name" value="ABC_TRANSPORTER_2"/>
    <property type="match status" value="1"/>
</dbReference>
<dbReference type="SUPFAM" id="SSF55021">
    <property type="entry name" value="ACT-like"/>
    <property type="match status" value="1"/>
</dbReference>
<dbReference type="Pfam" id="PF00005">
    <property type="entry name" value="ABC_tran"/>
    <property type="match status" value="1"/>
</dbReference>
<dbReference type="InterPro" id="IPR050086">
    <property type="entry name" value="MetN_ABC_transporter-like"/>
</dbReference>
<keyword evidence="6" id="KW-1278">Translocase</keyword>
<evidence type="ECO:0000256" key="3">
    <source>
        <dbReference type="ARBA" id="ARBA00022475"/>
    </source>
</evidence>
<protein>
    <submittedName>
        <fullName evidence="10">ABC transporter ATP-binding protein</fullName>
    </submittedName>
</protein>
<dbReference type="SMART" id="SM00930">
    <property type="entry name" value="NIL"/>
    <property type="match status" value="1"/>
</dbReference>
<dbReference type="InterPro" id="IPR018449">
    <property type="entry name" value="NIL_domain"/>
</dbReference>
<comment type="similarity">
    <text evidence="1">Belongs to the ABC transporter superfamily.</text>
</comment>
<dbReference type="GO" id="GO:0005886">
    <property type="term" value="C:plasma membrane"/>
    <property type="evidence" value="ECO:0007669"/>
    <property type="project" value="UniProtKB-ARBA"/>
</dbReference>